<dbReference type="PANTHER" id="PTHR30032">
    <property type="entry name" value="N-ACETYLMURAMOYL-L-ALANINE AMIDASE-RELATED"/>
    <property type="match status" value="1"/>
</dbReference>
<evidence type="ECO:0000259" key="2">
    <source>
        <dbReference type="Pfam" id="PF08486"/>
    </source>
</evidence>
<dbReference type="RefSeq" id="WP_152196411.1">
    <property type="nucleotide sequence ID" value="NZ_VUKD01000005.1"/>
</dbReference>
<dbReference type="PANTHER" id="PTHR30032:SF4">
    <property type="entry name" value="AMIDASE ENHANCER"/>
    <property type="match status" value="1"/>
</dbReference>
<dbReference type="InterPro" id="IPR013486">
    <property type="entry name" value="SpoIID/LytB"/>
</dbReference>
<keyword evidence="1" id="KW-0732">Signal</keyword>
<evidence type="ECO:0000313" key="3">
    <source>
        <dbReference type="EMBL" id="MPV38071.1"/>
    </source>
</evidence>
<gene>
    <name evidence="3" type="ORF">GB881_13625</name>
</gene>
<evidence type="ECO:0000313" key="4">
    <source>
        <dbReference type="Proteomes" id="UP000437709"/>
    </source>
</evidence>
<dbReference type="Pfam" id="PF08486">
    <property type="entry name" value="SpoIID"/>
    <property type="match status" value="1"/>
</dbReference>
<dbReference type="InterPro" id="IPR013693">
    <property type="entry name" value="SpoIID/LytB_N"/>
</dbReference>
<comment type="caution">
    <text evidence="3">The sequence shown here is derived from an EMBL/GenBank/DDBJ whole genome shotgun (WGS) entry which is preliminary data.</text>
</comment>
<keyword evidence="4" id="KW-1185">Reference proteome</keyword>
<protein>
    <submittedName>
        <fullName evidence="3">SpoIID/LytB domain-containing protein</fullName>
    </submittedName>
</protein>
<dbReference type="InterPro" id="IPR028994">
    <property type="entry name" value="Integrin_alpha_N"/>
</dbReference>
<dbReference type="GO" id="GO:0030435">
    <property type="term" value="P:sporulation resulting in formation of a cellular spore"/>
    <property type="evidence" value="ECO:0007669"/>
    <property type="project" value="InterPro"/>
</dbReference>
<sequence>MDRLRLFISTTVTSMLVLAGLVAISQPAAAAEERYPAPASGYWDVNGRGWGHGIGMSQWGALGAAEQGQSYTQILDFYYPGTTRNTVPNSNIRVALSQDDYTPTDTVTLGVPTGQRMTIKDAAGNAIVSGVAGRFTVTRDSDGFTIERRDRIDVNEADADRGVRATYESASSEIEFSTGDGVAVFPVQRETDGTWYRGTLRLVGSAGVAGAFDVVNHLRLEDYLRGVVPRESPSAWPAEALKAQAVAARSYALTEKKAAHFDTCDTTQCQVYGGRAEVVADGVAFGVRSNEAASTDAAISATAGQVRWYAGKVAFTQFSANNGGFSRQGRAYGAEVPYLPAKADPWTGTGTGDARTRWTDRLAVSTVAQQCPDDGSLRTMVITRDGNGELGGRIVQARLECSTGNVTLSRPAFGMYSSWWRPVEPPYGFFLNDSWTATANTVFQYGKPDDEVYIGDWDGDGIDTIAIRRGAEFHVRNSNSGGAADRVFVYGKPGDVVLVGDWNGDGVDTLAVRRGPEYHIKNSVAPGRADQVVVYGRSGDAVVVGDWDGNGSDTLAVRRGMVYHIKNSISAGNADQVVPYGKAADVVMVGDWNGDSRDTLAVRRGREYHIKNSMSGGKADLVLAYGRPGDKVIVGDWNGDGTDTLGVHRTP</sequence>
<evidence type="ECO:0000256" key="1">
    <source>
        <dbReference type="SAM" id="SignalP"/>
    </source>
</evidence>
<accession>A0A6N7EKV9</accession>
<feature type="domain" description="Sporulation stage II protein D amidase enhancer LytB N-terminal" evidence="2">
    <location>
        <begin position="211"/>
        <end position="309"/>
    </location>
</feature>
<dbReference type="AlphaFoldDB" id="A0A6N7EKV9"/>
<dbReference type="InterPro" id="IPR051922">
    <property type="entry name" value="Bact_Sporulation_Assoc"/>
</dbReference>
<organism evidence="3 4">
    <name type="scientific">Georgenia subflava</name>
    <dbReference type="NCBI Taxonomy" id="1622177"/>
    <lineage>
        <taxon>Bacteria</taxon>
        <taxon>Bacillati</taxon>
        <taxon>Actinomycetota</taxon>
        <taxon>Actinomycetes</taxon>
        <taxon>Micrococcales</taxon>
        <taxon>Bogoriellaceae</taxon>
        <taxon>Georgenia</taxon>
    </lineage>
</organism>
<dbReference type="GO" id="GO:0030288">
    <property type="term" value="C:outer membrane-bounded periplasmic space"/>
    <property type="evidence" value="ECO:0007669"/>
    <property type="project" value="TreeGrafter"/>
</dbReference>
<feature type="chain" id="PRO_5026990250" evidence="1">
    <location>
        <begin position="31"/>
        <end position="651"/>
    </location>
</feature>
<dbReference type="SUPFAM" id="SSF69318">
    <property type="entry name" value="Integrin alpha N-terminal domain"/>
    <property type="match status" value="1"/>
</dbReference>
<dbReference type="EMBL" id="WHPC01000061">
    <property type="protein sequence ID" value="MPV38071.1"/>
    <property type="molecule type" value="Genomic_DNA"/>
</dbReference>
<name>A0A6N7EKV9_9MICO</name>
<proteinExistence type="predicted"/>
<feature type="signal peptide" evidence="1">
    <location>
        <begin position="1"/>
        <end position="30"/>
    </location>
</feature>
<reference evidence="3 4" key="1">
    <citation type="submission" date="2019-10" db="EMBL/GenBank/DDBJ databases">
        <title>Georgenia wutianyii sp. nov. and Georgenia yuyongxinii sp. nov. isolated from plateau pika (Ochotona curzoniae) in the Qinghai-Tibet plateau of China.</title>
        <authorList>
            <person name="Tian Z."/>
        </authorList>
    </citation>
    <scope>NUCLEOTIDE SEQUENCE [LARGE SCALE GENOMIC DNA]</scope>
    <source>
        <strain evidence="3 4">JCM 19765</strain>
    </source>
</reference>
<dbReference type="OrthoDB" id="9773852at2"/>
<dbReference type="Proteomes" id="UP000437709">
    <property type="component" value="Unassembled WGS sequence"/>
</dbReference>
<dbReference type="NCBIfam" id="TIGR02669">
    <property type="entry name" value="SpoIID_LytB"/>
    <property type="match status" value="1"/>
</dbReference>